<evidence type="ECO:0000256" key="1">
    <source>
        <dbReference type="SAM" id="Phobius"/>
    </source>
</evidence>
<protein>
    <submittedName>
        <fullName evidence="2">Uncharacterized protein</fullName>
    </submittedName>
</protein>
<keyword evidence="1" id="KW-0472">Membrane</keyword>
<evidence type="ECO:0000313" key="3">
    <source>
        <dbReference type="Proteomes" id="UP001239680"/>
    </source>
</evidence>
<proteinExistence type="predicted"/>
<dbReference type="EMBL" id="JAVDBT010000008">
    <property type="protein sequence ID" value="MDQ2066732.1"/>
    <property type="molecule type" value="Genomic_DNA"/>
</dbReference>
<dbReference type="RefSeq" id="WP_306680441.1">
    <property type="nucleotide sequence ID" value="NZ_JAVDBT010000008.1"/>
</dbReference>
<keyword evidence="3" id="KW-1185">Reference proteome</keyword>
<feature type="transmembrane region" description="Helical" evidence="1">
    <location>
        <begin position="57"/>
        <end position="75"/>
    </location>
</feature>
<organism evidence="2 3">
    <name type="scientific">Pseudogemmobacter lacusdianii</name>
    <dbReference type="NCBI Taxonomy" id="3069608"/>
    <lineage>
        <taxon>Bacteria</taxon>
        <taxon>Pseudomonadati</taxon>
        <taxon>Pseudomonadota</taxon>
        <taxon>Alphaproteobacteria</taxon>
        <taxon>Rhodobacterales</taxon>
        <taxon>Paracoccaceae</taxon>
        <taxon>Pseudogemmobacter</taxon>
    </lineage>
</organism>
<comment type="caution">
    <text evidence="2">The sequence shown here is derived from an EMBL/GenBank/DDBJ whole genome shotgun (WGS) entry which is preliminary data.</text>
</comment>
<name>A0ABU0VY93_9RHOB</name>
<gene>
    <name evidence="2" type="ORF">Q9295_10115</name>
</gene>
<reference evidence="2 3" key="1">
    <citation type="submission" date="2023-08" db="EMBL/GenBank/DDBJ databases">
        <title>Characterization of two Paracoccaceae strains isolated from Phycosphere and proposal of Xinfangfangia lacusdiani sp. nov.</title>
        <authorList>
            <person name="Deng Y."/>
            <person name="Zhang Y.Q."/>
        </authorList>
    </citation>
    <scope>NUCLEOTIDE SEQUENCE [LARGE SCALE GENOMIC DNA]</scope>
    <source>
        <strain evidence="2 3">CPCC 101601</strain>
    </source>
</reference>
<evidence type="ECO:0000313" key="2">
    <source>
        <dbReference type="EMBL" id="MDQ2066732.1"/>
    </source>
</evidence>
<keyword evidence="1" id="KW-1133">Transmembrane helix</keyword>
<accession>A0ABU0VY93</accession>
<sequence>MAVGKIAKVILPRVVRTVVGAVGEKARAIRSSKEMIETAAKVVATDHKDGSWLQRNWRPLMMLWFGLLIGLYWFGLGPTEVPVSVIQAMFDLVILGIGG</sequence>
<dbReference type="Proteomes" id="UP001239680">
    <property type="component" value="Unassembled WGS sequence"/>
</dbReference>
<keyword evidence="1" id="KW-0812">Transmembrane</keyword>